<dbReference type="Pfam" id="PF03101">
    <property type="entry name" value="FAR1"/>
    <property type="match status" value="1"/>
</dbReference>
<dbReference type="AlphaFoldDB" id="A0AAV1CJU9"/>
<keyword evidence="3" id="KW-1185">Reference proteome</keyword>
<evidence type="ECO:0000313" key="2">
    <source>
        <dbReference type="EMBL" id="CAI9095265.1"/>
    </source>
</evidence>
<dbReference type="PANTHER" id="PTHR47718">
    <property type="entry name" value="OS01G0519700 PROTEIN"/>
    <property type="match status" value="1"/>
</dbReference>
<organism evidence="2 3">
    <name type="scientific">Oldenlandia corymbosa var. corymbosa</name>
    <dbReference type="NCBI Taxonomy" id="529605"/>
    <lineage>
        <taxon>Eukaryota</taxon>
        <taxon>Viridiplantae</taxon>
        <taxon>Streptophyta</taxon>
        <taxon>Embryophyta</taxon>
        <taxon>Tracheophyta</taxon>
        <taxon>Spermatophyta</taxon>
        <taxon>Magnoliopsida</taxon>
        <taxon>eudicotyledons</taxon>
        <taxon>Gunneridae</taxon>
        <taxon>Pentapetalae</taxon>
        <taxon>asterids</taxon>
        <taxon>lamiids</taxon>
        <taxon>Gentianales</taxon>
        <taxon>Rubiaceae</taxon>
        <taxon>Rubioideae</taxon>
        <taxon>Spermacoceae</taxon>
        <taxon>Hedyotis-Oldenlandia complex</taxon>
        <taxon>Oldenlandia</taxon>
    </lineage>
</organism>
<evidence type="ECO:0000313" key="3">
    <source>
        <dbReference type="Proteomes" id="UP001161247"/>
    </source>
</evidence>
<protein>
    <submittedName>
        <fullName evidence="2">OLC1v1031164C1</fullName>
    </submittedName>
</protein>
<name>A0AAV1CJU9_OLDCO</name>
<dbReference type="InterPro" id="IPR004330">
    <property type="entry name" value="FAR1_DNA_bnd_dom"/>
</dbReference>
<evidence type="ECO:0000259" key="1">
    <source>
        <dbReference type="Pfam" id="PF03101"/>
    </source>
</evidence>
<sequence length="654" mass="72875">MAGGDRGVEAAMGVDDRGVEVDTASGDRVVETAMAFSDRGKAPIPPEWRNGDWIDDILSSDRVMSYVVDDSGLMNAECSGRKSIEQSYCAIKSTQGHSSIVDQLESECGEDNSGNELGVDNVMVEEDALHKEISSVTKNNDLAVFTLVGKTARSEKEAYDLYNDHARLIGFSVRVGKQKFRGKTDKVRMKKLCCNREGYKRSGGNGDVCHERINFPCGCPAYIHFTVDKDGLWTCTKHLVDHNHDLVPNEMIGLLRSQREIDENDMKIIRDMRRSGIPLVDAYKFVAKLHGGSPNMKYTLRDAYNYERPGVGFEGGDCNQLMKIFWDRKETEEDFFFDFDCDEQAMRGEDLRCSQGNIDSYLLGDPFLESIRRVYTVEAFREVQQLHKDGMLCRQEQLEVSNDGNIVTYNVGRFGIEHFKHVVVHGTRSSIANERDGKAAGPLLWKALIMRRFSDLVYASEYNKDAKKCCDEAVDRLKEELGSFIGSNNNDESVDNDGVIKNLAVKRKKFDLHYQSMPFPYPKGAAQDYSGSGSFTAVNASHQSMPSLNVNSGGFSFANPSVAAQDFSWAGASTSVNASDQSMSFINQNSGGFSFPIPKRAGQEFQGASTSAAVNASHQNMTFMNQNFGGFSFPNRREAAREAGAQRFFNKIFY</sequence>
<dbReference type="PANTHER" id="PTHR47718:SF17">
    <property type="entry name" value="PROTEIN FAR1-RELATED SEQUENCE 5-LIKE"/>
    <property type="match status" value="1"/>
</dbReference>
<dbReference type="EMBL" id="OX459119">
    <property type="protein sequence ID" value="CAI9095265.1"/>
    <property type="molecule type" value="Genomic_DNA"/>
</dbReference>
<feature type="domain" description="FAR1" evidence="1">
    <location>
        <begin position="161"/>
        <end position="248"/>
    </location>
</feature>
<dbReference type="Proteomes" id="UP001161247">
    <property type="component" value="Chromosome 2"/>
</dbReference>
<reference evidence="2" key="1">
    <citation type="submission" date="2023-03" db="EMBL/GenBank/DDBJ databases">
        <authorList>
            <person name="Julca I."/>
        </authorList>
    </citation>
    <scope>NUCLEOTIDE SEQUENCE</scope>
</reference>
<gene>
    <name evidence="2" type="ORF">OLC1_LOCUS6277</name>
</gene>
<accession>A0AAV1CJU9</accession>
<proteinExistence type="predicted"/>